<evidence type="ECO:0000256" key="2">
    <source>
        <dbReference type="ARBA" id="ARBA00022448"/>
    </source>
</evidence>
<dbReference type="GO" id="GO:0005886">
    <property type="term" value="C:plasma membrane"/>
    <property type="evidence" value="ECO:0007669"/>
    <property type="project" value="UniProtKB-SubCell"/>
</dbReference>
<feature type="transmembrane region" description="Helical" evidence="7">
    <location>
        <begin position="195"/>
        <end position="216"/>
    </location>
</feature>
<reference evidence="10" key="1">
    <citation type="submission" date="2016-12" db="EMBL/GenBank/DDBJ databases">
        <authorList>
            <person name="Varghese N."/>
            <person name="Submissions S."/>
        </authorList>
    </citation>
    <scope>NUCLEOTIDE SEQUENCE [LARGE SCALE GENOMIC DNA]</scope>
    <source>
        <strain evidence="10">DSM 13020</strain>
    </source>
</reference>
<keyword evidence="6 7" id="KW-0472">Membrane</keyword>
<dbReference type="InterPro" id="IPR036259">
    <property type="entry name" value="MFS_trans_sf"/>
</dbReference>
<feature type="transmembrane region" description="Helical" evidence="7">
    <location>
        <begin position="322"/>
        <end position="342"/>
    </location>
</feature>
<organism evidence="9 10">
    <name type="scientific">Fervidobacterium gondwanense DSM 13020</name>
    <dbReference type="NCBI Taxonomy" id="1121883"/>
    <lineage>
        <taxon>Bacteria</taxon>
        <taxon>Thermotogati</taxon>
        <taxon>Thermotogota</taxon>
        <taxon>Thermotogae</taxon>
        <taxon>Thermotogales</taxon>
        <taxon>Fervidobacteriaceae</taxon>
        <taxon>Fervidobacterium</taxon>
    </lineage>
</organism>
<keyword evidence="3" id="KW-1003">Cell membrane</keyword>
<evidence type="ECO:0000259" key="8">
    <source>
        <dbReference type="PROSITE" id="PS50850"/>
    </source>
</evidence>
<keyword evidence="5 7" id="KW-1133">Transmembrane helix</keyword>
<protein>
    <submittedName>
        <fullName evidence="9">Predicted arabinose efflux permease, MFS family</fullName>
    </submittedName>
</protein>
<feature type="transmembrane region" description="Helical" evidence="7">
    <location>
        <begin position="126"/>
        <end position="147"/>
    </location>
</feature>
<evidence type="ECO:0000313" key="9">
    <source>
        <dbReference type="EMBL" id="SHN54192.1"/>
    </source>
</evidence>
<accession>A0A1M7S773</accession>
<feature type="transmembrane region" description="Helical" evidence="7">
    <location>
        <begin position="41"/>
        <end position="58"/>
    </location>
</feature>
<dbReference type="Pfam" id="PF07690">
    <property type="entry name" value="MFS_1"/>
    <property type="match status" value="1"/>
</dbReference>
<proteinExistence type="predicted"/>
<dbReference type="SUPFAM" id="SSF103473">
    <property type="entry name" value="MFS general substrate transporter"/>
    <property type="match status" value="1"/>
</dbReference>
<dbReference type="Gene3D" id="1.20.1250.20">
    <property type="entry name" value="MFS general substrate transporter like domains"/>
    <property type="match status" value="1"/>
</dbReference>
<feature type="domain" description="Major facilitator superfamily (MFS) profile" evidence="8">
    <location>
        <begin position="1"/>
        <end position="385"/>
    </location>
</feature>
<dbReference type="PROSITE" id="PS50850">
    <property type="entry name" value="MFS"/>
    <property type="match status" value="1"/>
</dbReference>
<evidence type="ECO:0000256" key="7">
    <source>
        <dbReference type="SAM" id="Phobius"/>
    </source>
</evidence>
<feature type="transmembrane region" description="Helical" evidence="7">
    <location>
        <begin position="294"/>
        <end position="315"/>
    </location>
</feature>
<dbReference type="PANTHER" id="PTHR23517:SF3">
    <property type="entry name" value="INTEGRAL MEMBRANE TRANSPORT PROTEIN"/>
    <property type="match status" value="1"/>
</dbReference>
<keyword evidence="10" id="KW-1185">Reference proteome</keyword>
<dbReference type="InterPro" id="IPR011701">
    <property type="entry name" value="MFS"/>
</dbReference>
<evidence type="ECO:0000256" key="4">
    <source>
        <dbReference type="ARBA" id="ARBA00022692"/>
    </source>
</evidence>
<dbReference type="InterPro" id="IPR050171">
    <property type="entry name" value="MFS_Transporters"/>
</dbReference>
<dbReference type="Proteomes" id="UP000184207">
    <property type="component" value="Unassembled WGS sequence"/>
</dbReference>
<dbReference type="STRING" id="1121883.SAMN02745226_00575"/>
<dbReference type="GO" id="GO:0022857">
    <property type="term" value="F:transmembrane transporter activity"/>
    <property type="evidence" value="ECO:0007669"/>
    <property type="project" value="InterPro"/>
</dbReference>
<evidence type="ECO:0000313" key="10">
    <source>
        <dbReference type="Proteomes" id="UP000184207"/>
    </source>
</evidence>
<dbReference type="AlphaFoldDB" id="A0A1M7S773"/>
<dbReference type="EMBL" id="FRDJ01000002">
    <property type="protein sequence ID" value="SHN54192.1"/>
    <property type="molecule type" value="Genomic_DNA"/>
</dbReference>
<evidence type="ECO:0000256" key="5">
    <source>
        <dbReference type="ARBA" id="ARBA00022989"/>
    </source>
</evidence>
<feature type="transmembrane region" description="Helical" evidence="7">
    <location>
        <begin position="90"/>
        <end position="114"/>
    </location>
</feature>
<evidence type="ECO:0000256" key="1">
    <source>
        <dbReference type="ARBA" id="ARBA00004651"/>
    </source>
</evidence>
<sequence length="453" mass="51447">MIFLINLYTLLVGISRAAYTALFNLYLKSYDIPNTVIGNATFYYSWGMAIGGFLFAGISDKIGRKKTILFTMPLYGLFGILRLLNLQWALYLYLVSFLFGFFDTSVIMPTISVIENSDEKKRLRNSNINFAIVMITGVIGYFGAGVLSERIGLYPSLNISMVLAILSVLPVLAFPNVRIKKRLIKRKNELSPSQLIMLIYYISSGALVSLAAGVFINFGNVIFYDLFSFSTAMITVVLAISQLSTAATSLFSHKLTHRYGYKLSLFLIYLSVSVLIFLMPIFMLNSYVFSIAYILRYVLINISTPLYMVFCLSYLPRQYIATYSGLSYFVNNVMRAVSAQIFTKLSVTGETDYNKLFGVTGLFYLLNTLLTLFVFYLMYKVSEQNTNSEAHKLSEKQNSKKSRPVPKAKKTFPLFRRTTHVSIHIHTPNTTTKRHYVSVFVKQGSVRRKRSDF</sequence>
<keyword evidence="2" id="KW-0813">Transport</keyword>
<dbReference type="RefSeq" id="WP_072758122.1">
    <property type="nucleotide sequence ID" value="NZ_FRDJ01000002.1"/>
</dbReference>
<evidence type="ECO:0000256" key="6">
    <source>
        <dbReference type="ARBA" id="ARBA00023136"/>
    </source>
</evidence>
<dbReference type="OrthoDB" id="48826at2"/>
<gene>
    <name evidence="9" type="ORF">SAMN02745226_00575</name>
</gene>
<keyword evidence="4 7" id="KW-0812">Transmembrane</keyword>
<dbReference type="CDD" id="cd06174">
    <property type="entry name" value="MFS"/>
    <property type="match status" value="1"/>
</dbReference>
<feature type="transmembrane region" description="Helical" evidence="7">
    <location>
        <begin position="263"/>
        <end position="282"/>
    </location>
</feature>
<feature type="transmembrane region" description="Helical" evidence="7">
    <location>
        <begin position="67"/>
        <end position="84"/>
    </location>
</feature>
<name>A0A1M7S773_FERGO</name>
<comment type="subcellular location">
    <subcellularLocation>
        <location evidence="1">Cell membrane</location>
        <topology evidence="1">Multi-pass membrane protein</topology>
    </subcellularLocation>
</comment>
<evidence type="ECO:0000256" key="3">
    <source>
        <dbReference type="ARBA" id="ARBA00022475"/>
    </source>
</evidence>
<feature type="transmembrane region" description="Helical" evidence="7">
    <location>
        <begin position="153"/>
        <end position="174"/>
    </location>
</feature>
<dbReference type="InterPro" id="IPR020846">
    <property type="entry name" value="MFS_dom"/>
</dbReference>
<feature type="transmembrane region" description="Helical" evidence="7">
    <location>
        <begin position="222"/>
        <end position="251"/>
    </location>
</feature>
<feature type="transmembrane region" description="Helical" evidence="7">
    <location>
        <begin position="362"/>
        <end position="379"/>
    </location>
</feature>
<dbReference type="PANTHER" id="PTHR23517">
    <property type="entry name" value="RESISTANCE PROTEIN MDTM, PUTATIVE-RELATED-RELATED"/>
    <property type="match status" value="1"/>
</dbReference>